<sequence length="121" mass="13919">MDNEPVFKKGDLVKLSTKGKGYLKRCGMFAYAGHFHIRDMDANAWHYYVINQYDPKLCFWLSYDHIEHISPQKETATVSPTTDADLTQEEPQPELCPQAHDPKEYCGDKAMDVVRLLCKGH</sequence>
<protein>
    <submittedName>
        <fullName evidence="2">Uncharacterized protein</fullName>
    </submittedName>
</protein>
<dbReference type="RefSeq" id="WP_345193393.1">
    <property type="nucleotide sequence ID" value="NZ_BAABFL010000025.1"/>
</dbReference>
<feature type="region of interest" description="Disordered" evidence="1">
    <location>
        <begin position="72"/>
        <end position="100"/>
    </location>
</feature>
<reference evidence="3" key="1">
    <citation type="journal article" date="2019" name="Int. J. Syst. Evol. Microbiol.">
        <title>The Global Catalogue of Microorganisms (GCM) 10K type strain sequencing project: providing services to taxonomists for standard genome sequencing and annotation.</title>
        <authorList>
            <consortium name="The Broad Institute Genomics Platform"/>
            <consortium name="The Broad Institute Genome Sequencing Center for Infectious Disease"/>
            <person name="Wu L."/>
            <person name="Ma J."/>
        </authorList>
    </citation>
    <scope>NUCLEOTIDE SEQUENCE [LARGE SCALE GENOMIC DNA]</scope>
    <source>
        <strain evidence="3">JCM 17805</strain>
    </source>
</reference>
<feature type="compositionally biased region" description="Polar residues" evidence="1">
    <location>
        <begin position="72"/>
        <end position="85"/>
    </location>
</feature>
<organism evidence="2 3">
    <name type="scientific">Kistimonas scapharcae</name>
    <dbReference type="NCBI Taxonomy" id="1036133"/>
    <lineage>
        <taxon>Bacteria</taxon>
        <taxon>Pseudomonadati</taxon>
        <taxon>Pseudomonadota</taxon>
        <taxon>Gammaproteobacteria</taxon>
        <taxon>Oceanospirillales</taxon>
        <taxon>Endozoicomonadaceae</taxon>
        <taxon>Kistimonas</taxon>
    </lineage>
</organism>
<gene>
    <name evidence="2" type="ORF">GCM10023116_04010</name>
</gene>
<accession>A0ABP8V001</accession>
<keyword evidence="3" id="KW-1185">Reference proteome</keyword>
<evidence type="ECO:0000256" key="1">
    <source>
        <dbReference type="SAM" id="MobiDB-lite"/>
    </source>
</evidence>
<dbReference type="EMBL" id="BAABFL010000025">
    <property type="protein sequence ID" value="GAA4648137.1"/>
    <property type="molecule type" value="Genomic_DNA"/>
</dbReference>
<name>A0ABP8V001_9GAMM</name>
<evidence type="ECO:0000313" key="3">
    <source>
        <dbReference type="Proteomes" id="UP001500604"/>
    </source>
</evidence>
<dbReference type="Proteomes" id="UP001500604">
    <property type="component" value="Unassembled WGS sequence"/>
</dbReference>
<comment type="caution">
    <text evidence="2">The sequence shown here is derived from an EMBL/GenBank/DDBJ whole genome shotgun (WGS) entry which is preliminary data.</text>
</comment>
<proteinExistence type="predicted"/>
<evidence type="ECO:0000313" key="2">
    <source>
        <dbReference type="EMBL" id="GAA4648137.1"/>
    </source>
</evidence>